<evidence type="ECO:0000256" key="3">
    <source>
        <dbReference type="ARBA" id="ARBA00005104"/>
    </source>
</evidence>
<dbReference type="Gene3D" id="3.40.50.10990">
    <property type="entry name" value="GTP cyclohydrolase II"/>
    <property type="match status" value="1"/>
</dbReference>
<dbReference type="HAMAP" id="MF_00180">
    <property type="entry name" value="RibB"/>
    <property type="match status" value="1"/>
</dbReference>
<comment type="pathway">
    <text evidence="3">Cofactor biosynthesis; riboflavin biosynthesis.</text>
</comment>
<comment type="cofactor">
    <cofactor evidence="1">
        <name>Mn(2+)</name>
        <dbReference type="ChEBI" id="CHEBI:29035"/>
    </cofactor>
</comment>
<sequence>MSQNFLSPIEDVLEDAKNGRMFILVDDEDRENEGDLIIPAQMATPDAVNFMAKYGRGLICLTVDSKRADILGLPPMSQNNRARNNTAFTVSIEAKQGITTGISAADRAHTIAVAINSDMGADDIVSPGHVFPIVARDGGVLVRAGHTEAAVDMARLAGLNPSGVICEIMNDDGTMARLPDLVKFAKKHDLKLATIADLIAYRRKVDNLVGCIEETVVDSEYGGEFKLRVYEVKDDHTQHFALVKGTPKKGKPVLVRMHPFNMFDDLLSAKGGRRSQLHRAMAEIGRQDCGVVVYLRESSKTIISDQIARRTGRKNISSETFLRNYGIGAQILVDLNVTDLILLSNTEQHVVGIEGYGLNIVEQRKFDDSIEIGLIKNREK</sequence>
<dbReference type="EC" id="4.1.99.12" evidence="11"/>
<evidence type="ECO:0000256" key="2">
    <source>
        <dbReference type="ARBA" id="ARBA00001946"/>
    </source>
</evidence>
<dbReference type="SUPFAM" id="SSF55821">
    <property type="entry name" value="YrdC/RibB"/>
    <property type="match status" value="1"/>
</dbReference>
<dbReference type="FunFam" id="3.90.870.10:FF:000001">
    <property type="entry name" value="Riboflavin biosynthesis protein RibBA"/>
    <property type="match status" value="1"/>
</dbReference>
<dbReference type="AlphaFoldDB" id="A0A3B0SR62"/>
<dbReference type="GO" id="GO:0005829">
    <property type="term" value="C:cytosol"/>
    <property type="evidence" value="ECO:0007669"/>
    <property type="project" value="TreeGrafter"/>
</dbReference>
<keyword evidence="9 11" id="KW-0456">Lyase</keyword>
<reference evidence="11" key="1">
    <citation type="submission" date="2018-06" db="EMBL/GenBank/DDBJ databases">
        <authorList>
            <person name="Zhirakovskaya E."/>
        </authorList>
    </citation>
    <scope>NUCLEOTIDE SEQUENCE</scope>
</reference>
<comment type="similarity">
    <text evidence="4">In the N-terminal section; belongs to the DHBP synthase family.</text>
</comment>
<dbReference type="PIRSF" id="PIRSF001259">
    <property type="entry name" value="RibA"/>
    <property type="match status" value="1"/>
</dbReference>
<dbReference type="InterPro" id="IPR017945">
    <property type="entry name" value="DHBP_synth_RibB-like_a/b_dom"/>
</dbReference>
<dbReference type="InterPro" id="IPR036144">
    <property type="entry name" value="RibA-like_sf"/>
</dbReference>
<dbReference type="PANTHER" id="PTHR21327">
    <property type="entry name" value="GTP CYCLOHYDROLASE II-RELATED"/>
    <property type="match status" value="1"/>
</dbReference>
<keyword evidence="6" id="KW-0479">Metal-binding</keyword>
<keyword evidence="7" id="KW-0460">Magnesium</keyword>
<name>A0A3B0SR62_9ZZZZ</name>
<dbReference type="PANTHER" id="PTHR21327:SF34">
    <property type="entry name" value="3,4-DIHYDROXY-2-BUTANONE 4-PHOSPHATE SYNTHASE"/>
    <property type="match status" value="1"/>
</dbReference>
<dbReference type="Gene3D" id="3.90.870.10">
    <property type="entry name" value="DHBP synthase"/>
    <property type="match status" value="1"/>
</dbReference>
<dbReference type="GO" id="GO:0046872">
    <property type="term" value="F:metal ion binding"/>
    <property type="evidence" value="ECO:0007669"/>
    <property type="project" value="UniProtKB-KW"/>
</dbReference>
<evidence type="ECO:0000256" key="5">
    <source>
        <dbReference type="ARBA" id="ARBA00022619"/>
    </source>
</evidence>
<gene>
    <name evidence="11" type="ORF">MNBD_ALPHA01-162</name>
</gene>
<dbReference type="Pfam" id="PF00925">
    <property type="entry name" value="GTP_cyclohydro2"/>
    <property type="match status" value="1"/>
</dbReference>
<evidence type="ECO:0000256" key="8">
    <source>
        <dbReference type="ARBA" id="ARBA00023211"/>
    </source>
</evidence>
<evidence type="ECO:0000256" key="1">
    <source>
        <dbReference type="ARBA" id="ARBA00001936"/>
    </source>
</evidence>
<keyword evidence="5" id="KW-0686">Riboflavin biosynthesis</keyword>
<dbReference type="GO" id="GO:0009231">
    <property type="term" value="P:riboflavin biosynthetic process"/>
    <property type="evidence" value="ECO:0007669"/>
    <property type="project" value="UniProtKB-UniPathway"/>
</dbReference>
<dbReference type="InterPro" id="IPR032677">
    <property type="entry name" value="GTP_cyclohydro_II"/>
</dbReference>
<dbReference type="EC" id="3.5.4.25" evidence="11"/>
<evidence type="ECO:0000259" key="10">
    <source>
        <dbReference type="Pfam" id="PF00925"/>
    </source>
</evidence>
<evidence type="ECO:0000256" key="7">
    <source>
        <dbReference type="ARBA" id="ARBA00022842"/>
    </source>
</evidence>
<dbReference type="EMBL" id="UOEJ01000107">
    <property type="protein sequence ID" value="VAV98903.1"/>
    <property type="molecule type" value="Genomic_DNA"/>
</dbReference>
<organism evidence="11">
    <name type="scientific">hydrothermal vent metagenome</name>
    <dbReference type="NCBI Taxonomy" id="652676"/>
    <lineage>
        <taxon>unclassified sequences</taxon>
        <taxon>metagenomes</taxon>
        <taxon>ecological metagenomes</taxon>
    </lineage>
</organism>
<dbReference type="Pfam" id="PF00926">
    <property type="entry name" value="DHBP_synthase"/>
    <property type="match status" value="1"/>
</dbReference>
<protein>
    <submittedName>
        <fullName evidence="11">3,4-dihydroxy-2-butanone 4-phosphate synthase / GTP cyclohydrolase II</fullName>
        <ecNumber evidence="11">3.5.4.25</ecNumber>
        <ecNumber evidence="11">4.1.99.12</ecNumber>
    </submittedName>
</protein>
<dbReference type="NCBIfam" id="TIGR00506">
    <property type="entry name" value="ribB"/>
    <property type="match status" value="1"/>
</dbReference>
<feature type="domain" description="GTP cyclohydrolase II" evidence="10">
    <location>
        <begin position="214"/>
        <end position="364"/>
    </location>
</feature>
<evidence type="ECO:0000256" key="6">
    <source>
        <dbReference type="ARBA" id="ARBA00022723"/>
    </source>
</evidence>
<evidence type="ECO:0000256" key="9">
    <source>
        <dbReference type="ARBA" id="ARBA00023239"/>
    </source>
</evidence>
<dbReference type="SUPFAM" id="SSF142695">
    <property type="entry name" value="RibA-like"/>
    <property type="match status" value="1"/>
</dbReference>
<dbReference type="GO" id="GO:0008686">
    <property type="term" value="F:3,4-dihydroxy-2-butanone-4-phosphate synthase activity"/>
    <property type="evidence" value="ECO:0007669"/>
    <property type="project" value="UniProtKB-EC"/>
</dbReference>
<proteinExistence type="inferred from homology"/>
<keyword evidence="8" id="KW-0464">Manganese</keyword>
<accession>A0A3B0SR62</accession>
<dbReference type="GO" id="GO:0003935">
    <property type="term" value="F:GTP cyclohydrolase II activity"/>
    <property type="evidence" value="ECO:0007669"/>
    <property type="project" value="UniProtKB-EC"/>
</dbReference>
<evidence type="ECO:0000256" key="4">
    <source>
        <dbReference type="ARBA" id="ARBA00005520"/>
    </source>
</evidence>
<comment type="cofactor">
    <cofactor evidence="2">
        <name>Mg(2+)</name>
        <dbReference type="ChEBI" id="CHEBI:18420"/>
    </cofactor>
</comment>
<dbReference type="InterPro" id="IPR000422">
    <property type="entry name" value="DHBP_synthase_RibB"/>
</dbReference>
<keyword evidence="11" id="KW-0378">Hydrolase</keyword>
<dbReference type="UniPathway" id="UPA00275"/>
<evidence type="ECO:0000313" key="11">
    <source>
        <dbReference type="EMBL" id="VAV98903.1"/>
    </source>
</evidence>